<dbReference type="AlphaFoldDB" id="A0AA36AS76"/>
<feature type="compositionally biased region" description="Polar residues" evidence="2">
    <location>
        <begin position="500"/>
        <end position="516"/>
    </location>
</feature>
<feature type="region of interest" description="Disordered" evidence="2">
    <location>
        <begin position="467"/>
        <end position="552"/>
    </location>
</feature>
<name>A0AA36AS76_OCTVU</name>
<evidence type="ECO:0000256" key="1">
    <source>
        <dbReference type="ARBA" id="ARBA00022468"/>
    </source>
</evidence>
<sequence>MDIAESMIQRFRVGGRNKTKFSPSKEDILNTIEQFGVGVDSSSNGYNNNRINQRIHSNIMDNQDLAKLDFIENAQPLGGSFTHSYSTEWERLFGKPNFLKALRNHGLRGNLRSSRFRSICWKLYLEVLLEDKSNWLIKTREWRQKYDDLKNNLIINPRKAVDSAHDLSLNNPLSQAEESPWNRFFQDNELRLTIKQDVIRTFPEIPFFQSDQVHQLMVNVLFLYCRNDQMKTHLSYRQGMHELLAPLIFVLHCDHQAFLHACEIESIGLTQITESEMIRELMDPMFLEHDAYAMFCQVMATVEPWYTTKDAPTPKGKDIFNVQPFARPQDLNPSNVIITKLTRIQDYILKKYDVELHLHLERLEIVPQIYGIRWVRLLFGREFPMQDLLMLWDAIFSDGIGFDLVDYVFVSMLLYVRDLLLTSDYPNCMNTLMRYPPVGDVHYFVDKALYLREPNQYPKPPAYSYQTVNQAQPSRNKVTPPCQEKRGSTASLSKVEDTMLRSTPSASSLMPRSVASTPAGYSPDDSHTSSPTRYASLPSKGRMKSKRTTRHEQDINTKMAYVQGKLNEFEAMCKYCASKLDIHIENLQDILHAQTLSVGEDEVLLSIAGVKQVRDILKGTLKFSRNLLDEDKIEITDNHYREEPCILTPDSDVVDSAAAAATHRENELFGRASLYDYKRMSRLKGVYSNDNSPSHMNEITSREVELVSYVPQDQNGAADPVNCVDADTGAYQRTRHSEYGCHSHQYDTNTRTS</sequence>
<dbReference type="PANTHER" id="PTHR22957">
    <property type="entry name" value="TBC1 DOMAIN FAMILY MEMBER GTPASE-ACTIVATING PROTEIN"/>
    <property type="match status" value="1"/>
</dbReference>
<proteinExistence type="predicted"/>
<dbReference type="Pfam" id="PF00566">
    <property type="entry name" value="RabGAP-TBC"/>
    <property type="match status" value="2"/>
</dbReference>
<dbReference type="Gene3D" id="1.10.8.270">
    <property type="entry name" value="putative rabgap domain of human tbc1 domain family member 14 like domains"/>
    <property type="match status" value="1"/>
</dbReference>
<dbReference type="EMBL" id="OX597817">
    <property type="protein sequence ID" value="CAI9721308.1"/>
    <property type="molecule type" value="Genomic_DNA"/>
</dbReference>
<dbReference type="InterPro" id="IPR000195">
    <property type="entry name" value="Rab-GAP-TBC_dom"/>
</dbReference>
<dbReference type="InterPro" id="IPR035969">
    <property type="entry name" value="Rab-GAP_TBC_sf"/>
</dbReference>
<reference evidence="4" key="1">
    <citation type="submission" date="2023-08" db="EMBL/GenBank/DDBJ databases">
        <authorList>
            <person name="Alioto T."/>
            <person name="Alioto T."/>
            <person name="Gomez Garrido J."/>
        </authorList>
    </citation>
    <scope>NUCLEOTIDE SEQUENCE</scope>
</reference>
<feature type="domain" description="Rab-GAP TBC" evidence="3">
    <location>
        <begin position="111"/>
        <end position="399"/>
    </location>
</feature>
<evidence type="ECO:0000259" key="3">
    <source>
        <dbReference type="PROSITE" id="PS50086"/>
    </source>
</evidence>
<dbReference type="FunFam" id="1.10.8.270:FF:000011">
    <property type="entry name" value="TBC1 domain family member 5"/>
    <property type="match status" value="1"/>
</dbReference>
<dbReference type="SMART" id="SM00164">
    <property type="entry name" value="TBC"/>
    <property type="match status" value="1"/>
</dbReference>
<accession>A0AA36AS76</accession>
<dbReference type="GO" id="GO:0005096">
    <property type="term" value="F:GTPase activator activity"/>
    <property type="evidence" value="ECO:0007669"/>
    <property type="project" value="UniProtKB-KW"/>
</dbReference>
<keyword evidence="1" id="KW-0343">GTPase activation</keyword>
<evidence type="ECO:0000313" key="4">
    <source>
        <dbReference type="EMBL" id="CAI9721308.1"/>
    </source>
</evidence>
<evidence type="ECO:0000256" key="2">
    <source>
        <dbReference type="SAM" id="MobiDB-lite"/>
    </source>
</evidence>
<dbReference type="GO" id="GO:0005737">
    <property type="term" value="C:cytoplasm"/>
    <property type="evidence" value="ECO:0007669"/>
    <property type="project" value="UniProtKB-ARBA"/>
</dbReference>
<dbReference type="SUPFAM" id="SSF47923">
    <property type="entry name" value="Ypt/Rab-GAP domain of gyp1p"/>
    <property type="match status" value="2"/>
</dbReference>
<dbReference type="PROSITE" id="PS50086">
    <property type="entry name" value="TBC_RABGAP"/>
    <property type="match status" value="1"/>
</dbReference>
<dbReference type="FunFam" id="1.10.472.80:FF:000038">
    <property type="entry name" value="TBC1 domain family member 5"/>
    <property type="match status" value="1"/>
</dbReference>
<protein>
    <recommendedName>
        <fullName evidence="3">Rab-GAP TBC domain-containing protein</fullName>
    </recommendedName>
</protein>
<feature type="compositionally biased region" description="Polar residues" evidence="2">
    <location>
        <begin position="467"/>
        <end position="477"/>
    </location>
</feature>
<keyword evidence="5" id="KW-1185">Reference proteome</keyword>
<organism evidence="4 5">
    <name type="scientific">Octopus vulgaris</name>
    <name type="common">Common octopus</name>
    <dbReference type="NCBI Taxonomy" id="6645"/>
    <lineage>
        <taxon>Eukaryota</taxon>
        <taxon>Metazoa</taxon>
        <taxon>Spiralia</taxon>
        <taxon>Lophotrochozoa</taxon>
        <taxon>Mollusca</taxon>
        <taxon>Cephalopoda</taxon>
        <taxon>Coleoidea</taxon>
        <taxon>Octopodiformes</taxon>
        <taxon>Octopoda</taxon>
        <taxon>Incirrata</taxon>
        <taxon>Octopodidae</taxon>
        <taxon>Octopus</taxon>
    </lineage>
</organism>
<dbReference type="Gene3D" id="1.10.472.80">
    <property type="entry name" value="Ypt/Rab-GAP domain of gyp1p, domain 3"/>
    <property type="match status" value="1"/>
</dbReference>
<dbReference type="PANTHER" id="PTHR22957:SF337">
    <property type="entry name" value="TBC1 DOMAIN FAMILY MEMBER 5"/>
    <property type="match status" value="1"/>
</dbReference>
<evidence type="ECO:0000313" key="5">
    <source>
        <dbReference type="Proteomes" id="UP001162480"/>
    </source>
</evidence>
<gene>
    <name evidence="4" type="ORF">OCTVUL_1B010857</name>
</gene>
<dbReference type="Proteomes" id="UP001162480">
    <property type="component" value="Chromosome 4"/>
</dbReference>